<dbReference type="PROSITE" id="PS01124">
    <property type="entry name" value="HTH_ARAC_FAMILY_2"/>
    <property type="match status" value="1"/>
</dbReference>
<keyword evidence="3" id="KW-0804">Transcription</keyword>
<dbReference type="CDD" id="cd18774">
    <property type="entry name" value="PDC2_HK_sensor"/>
    <property type="match status" value="1"/>
</dbReference>
<name>A0ABT9CFN4_9BACL</name>
<dbReference type="Proteomes" id="UP001240171">
    <property type="component" value="Unassembled WGS sequence"/>
</dbReference>
<dbReference type="SUPFAM" id="SSF46689">
    <property type="entry name" value="Homeodomain-like"/>
    <property type="match status" value="2"/>
</dbReference>
<organism evidence="6 7">
    <name type="scientific">Paenibacillus lacisoli</name>
    <dbReference type="NCBI Taxonomy" id="3064525"/>
    <lineage>
        <taxon>Bacteria</taxon>
        <taxon>Bacillati</taxon>
        <taxon>Bacillota</taxon>
        <taxon>Bacilli</taxon>
        <taxon>Bacillales</taxon>
        <taxon>Paenibacillaceae</taxon>
        <taxon>Paenibacillus</taxon>
    </lineage>
</organism>
<dbReference type="PANTHER" id="PTHR43280:SF2">
    <property type="entry name" value="HTH-TYPE TRANSCRIPTIONAL REGULATOR EXSA"/>
    <property type="match status" value="1"/>
</dbReference>
<dbReference type="InterPro" id="IPR018060">
    <property type="entry name" value="HTH_AraC"/>
</dbReference>
<dbReference type="InterPro" id="IPR009057">
    <property type="entry name" value="Homeodomain-like_sf"/>
</dbReference>
<feature type="transmembrane region" description="Helical" evidence="4">
    <location>
        <begin position="12"/>
        <end position="35"/>
    </location>
</feature>
<evidence type="ECO:0000259" key="5">
    <source>
        <dbReference type="PROSITE" id="PS01124"/>
    </source>
</evidence>
<keyword evidence="4" id="KW-0472">Membrane</keyword>
<accession>A0ABT9CFN4</accession>
<evidence type="ECO:0000256" key="2">
    <source>
        <dbReference type="ARBA" id="ARBA00023125"/>
    </source>
</evidence>
<evidence type="ECO:0000256" key="3">
    <source>
        <dbReference type="ARBA" id="ARBA00023163"/>
    </source>
</evidence>
<proteinExistence type="predicted"/>
<keyword evidence="4" id="KW-1133">Transmembrane helix</keyword>
<evidence type="ECO:0000256" key="4">
    <source>
        <dbReference type="SAM" id="Phobius"/>
    </source>
</evidence>
<protein>
    <submittedName>
        <fullName evidence="6">AraC family transcriptional regulator</fullName>
    </submittedName>
</protein>
<evidence type="ECO:0000256" key="1">
    <source>
        <dbReference type="ARBA" id="ARBA00023015"/>
    </source>
</evidence>
<dbReference type="SMART" id="SM00342">
    <property type="entry name" value="HTH_ARAC"/>
    <property type="match status" value="1"/>
</dbReference>
<dbReference type="PANTHER" id="PTHR43280">
    <property type="entry name" value="ARAC-FAMILY TRANSCRIPTIONAL REGULATOR"/>
    <property type="match status" value="1"/>
</dbReference>
<evidence type="ECO:0000313" key="7">
    <source>
        <dbReference type="Proteomes" id="UP001240171"/>
    </source>
</evidence>
<dbReference type="Gene3D" id="1.10.10.60">
    <property type="entry name" value="Homeodomain-like"/>
    <property type="match status" value="2"/>
</dbReference>
<keyword evidence="2" id="KW-0238">DNA-binding</keyword>
<dbReference type="EMBL" id="JAUQTB010000009">
    <property type="protein sequence ID" value="MDO7907690.1"/>
    <property type="molecule type" value="Genomic_DNA"/>
</dbReference>
<sequence>MKKWNSAFASLAISYVALVLVLVLILCSIFSTYFAHQYKKELQSKNQLILENTAQTIETRVLQRVQQIDWGLAVSHNSDLRLFADAALNANPVSLLNLQEAIKSEAAGSSDIVQAVHIYNPDQNVMLSSRYGLLTQAVHGDHNPFFADWIEKIRGVPHASLWTGSRQVADDVFSAAPGGSSQALVTYAHSYPFPSHGKNNDLIIAVDVRESAITGIIQNMMPFQSESTFLFDRSAGIIKGSSVQSGGTALQVDYSSNITKIWSLRAESGSFEENADSGSSVVSYRLLPTTGWMICSIVPADLLYEESIVLQRVILGVCLFALLLGIGMSGILAKVSYSPIRRLVHKIRDLTGHSPDPMTNEYRIIDTAFISLSDKLSSMEENLQSSSSMMKRHVMLNMLQGGYTREELAEELRVLGISQEHTYYCCLLLDMTARHAALPSDHGQNIQQLTSRLQSVCCPDSRIMVEELPDHRLAIILGTYEAADAQLERLSDFLLGDGELPHAGCPLSWGCWVKEMSDIHLSCHEARTLLKYAYFLPEQTVLKDRSLLERENNAEEIPPTILSKFREQLSARHPLETLMVVDQLITTLREGPYPADYCHFVLANTVFVYSDYLKSIRYQHPAGANLDLYHQYLAISHVHMFRDWLADSIATFMNQAEKRNSDRALSAIESAKQYIENHLPEDLSLEMVSSKVFISSKYLSRLFKEELGVTYTDYVTSRRMERARMLIENNTMTIEQIAGMVGYGTPAYFIKRFKDRYGCTPGHYMRNSLKHG</sequence>
<evidence type="ECO:0000313" key="6">
    <source>
        <dbReference type="EMBL" id="MDO7907690.1"/>
    </source>
</evidence>
<keyword evidence="7" id="KW-1185">Reference proteome</keyword>
<dbReference type="Pfam" id="PF12833">
    <property type="entry name" value="HTH_18"/>
    <property type="match status" value="1"/>
</dbReference>
<keyword evidence="1" id="KW-0805">Transcription regulation</keyword>
<feature type="domain" description="HTH araC/xylS-type" evidence="5">
    <location>
        <begin position="669"/>
        <end position="767"/>
    </location>
</feature>
<reference evidence="6 7" key="1">
    <citation type="submission" date="2023-07" db="EMBL/GenBank/DDBJ databases">
        <title>Paenibacillus sp. JX-17 nov. isolated from soil.</title>
        <authorList>
            <person name="Wan Y."/>
            <person name="Liu B."/>
        </authorList>
    </citation>
    <scope>NUCLEOTIDE SEQUENCE [LARGE SCALE GENOMIC DNA]</scope>
    <source>
        <strain evidence="6 7">JX-17</strain>
    </source>
</reference>
<dbReference type="RefSeq" id="WP_305024906.1">
    <property type="nucleotide sequence ID" value="NZ_JAUQTB010000009.1"/>
</dbReference>
<comment type="caution">
    <text evidence="6">The sequence shown here is derived from an EMBL/GenBank/DDBJ whole genome shotgun (WGS) entry which is preliminary data.</text>
</comment>
<gene>
    <name evidence="6" type="ORF">Q5741_14865</name>
</gene>
<keyword evidence="4" id="KW-0812">Transmembrane</keyword>